<comment type="similarity">
    <text evidence="1">Belongs to the glycosyl hydrolase 38 family.</text>
</comment>
<dbReference type="Gene3D" id="2.60.40.2210">
    <property type="match status" value="1"/>
</dbReference>
<dbReference type="RefSeq" id="WP_057818702.1">
    <property type="nucleotide sequence ID" value="NZ_AZEC01000003.1"/>
</dbReference>
<dbReference type="Pfam" id="PF18438">
    <property type="entry name" value="Glyco_hydro_38"/>
    <property type="match status" value="1"/>
</dbReference>
<dbReference type="Proteomes" id="UP000051330">
    <property type="component" value="Unassembled WGS sequence"/>
</dbReference>
<dbReference type="Gene3D" id="2.70.98.30">
    <property type="entry name" value="Golgi alpha-mannosidase II, domain 4"/>
    <property type="match status" value="1"/>
</dbReference>
<keyword evidence="7" id="KW-1185">Reference proteome</keyword>
<comment type="caution">
    <text evidence="6">The sequence shown here is derived from an EMBL/GenBank/DDBJ whole genome shotgun (WGS) entry which is preliminary data.</text>
</comment>
<dbReference type="Pfam" id="PF09261">
    <property type="entry name" value="Alpha-mann_mid"/>
    <property type="match status" value="1"/>
</dbReference>
<keyword evidence="3" id="KW-0378">Hydrolase</keyword>
<protein>
    <submittedName>
        <fullName evidence="6">Alpha-mannosidase</fullName>
    </submittedName>
</protein>
<dbReference type="PANTHER" id="PTHR46017:SF2">
    <property type="entry name" value="MANNOSYLGLYCERATE HYDROLASE"/>
    <property type="match status" value="1"/>
</dbReference>
<dbReference type="GO" id="GO:0004559">
    <property type="term" value="F:alpha-mannosidase activity"/>
    <property type="evidence" value="ECO:0007669"/>
    <property type="project" value="InterPro"/>
</dbReference>
<dbReference type="Gene3D" id="3.20.110.10">
    <property type="entry name" value="Glycoside hydrolase 38, N terminal domain"/>
    <property type="match status" value="1"/>
</dbReference>
<dbReference type="CDD" id="cd10814">
    <property type="entry name" value="GH38N_AMII_SpGH38_like"/>
    <property type="match status" value="1"/>
</dbReference>
<dbReference type="InterPro" id="IPR011330">
    <property type="entry name" value="Glyco_hydro/deAcase_b/a-brl"/>
</dbReference>
<dbReference type="AlphaFoldDB" id="A0A0R1N0S1"/>
<dbReference type="SUPFAM" id="SSF88713">
    <property type="entry name" value="Glycoside hydrolase/deacetylase"/>
    <property type="match status" value="1"/>
</dbReference>
<feature type="domain" description="Glycoside hydrolase family 38 central" evidence="5">
    <location>
        <begin position="297"/>
        <end position="369"/>
    </location>
</feature>
<dbReference type="InterPro" id="IPR027291">
    <property type="entry name" value="Glyco_hydro_38_N_sf"/>
</dbReference>
<keyword evidence="4" id="KW-0326">Glycosidase</keyword>
<dbReference type="InterPro" id="IPR000602">
    <property type="entry name" value="Glyco_hydro_38_N"/>
</dbReference>
<evidence type="ECO:0000256" key="2">
    <source>
        <dbReference type="ARBA" id="ARBA00022723"/>
    </source>
</evidence>
<evidence type="ECO:0000259" key="5">
    <source>
        <dbReference type="SMART" id="SM00872"/>
    </source>
</evidence>
<reference evidence="6 7" key="1">
    <citation type="journal article" date="2015" name="Genome Announc.">
        <title>Expanding the biotechnology potential of lactobacilli through comparative genomics of 213 strains and associated genera.</title>
        <authorList>
            <person name="Sun Z."/>
            <person name="Harris H.M."/>
            <person name="McCann A."/>
            <person name="Guo C."/>
            <person name="Argimon S."/>
            <person name="Zhang W."/>
            <person name="Yang X."/>
            <person name="Jeffery I.B."/>
            <person name="Cooney J.C."/>
            <person name="Kagawa T.F."/>
            <person name="Liu W."/>
            <person name="Song Y."/>
            <person name="Salvetti E."/>
            <person name="Wrobel A."/>
            <person name="Rasinkangas P."/>
            <person name="Parkhill J."/>
            <person name="Rea M.C."/>
            <person name="O'Sullivan O."/>
            <person name="Ritari J."/>
            <person name="Douillard F.P."/>
            <person name="Paul Ross R."/>
            <person name="Yang R."/>
            <person name="Briner A.E."/>
            <person name="Felis G.E."/>
            <person name="de Vos W.M."/>
            <person name="Barrangou R."/>
            <person name="Klaenhammer T.R."/>
            <person name="Caufield P.W."/>
            <person name="Cui Y."/>
            <person name="Zhang H."/>
            <person name="O'Toole P.W."/>
        </authorList>
    </citation>
    <scope>NUCLEOTIDE SEQUENCE [LARGE SCALE GENOMIC DNA]</scope>
    <source>
        <strain evidence="6 7">DSM 12744</strain>
    </source>
</reference>
<dbReference type="SUPFAM" id="SSF74650">
    <property type="entry name" value="Galactose mutarotase-like"/>
    <property type="match status" value="1"/>
</dbReference>
<dbReference type="GO" id="GO:0046872">
    <property type="term" value="F:metal ion binding"/>
    <property type="evidence" value="ECO:0007669"/>
    <property type="project" value="UniProtKB-KW"/>
</dbReference>
<dbReference type="GO" id="GO:0009313">
    <property type="term" value="P:oligosaccharide catabolic process"/>
    <property type="evidence" value="ECO:0007669"/>
    <property type="project" value="TreeGrafter"/>
</dbReference>
<dbReference type="SUPFAM" id="SSF88688">
    <property type="entry name" value="Families 57/38 glycoside transferase middle domain"/>
    <property type="match status" value="1"/>
</dbReference>
<evidence type="ECO:0000256" key="4">
    <source>
        <dbReference type="ARBA" id="ARBA00023295"/>
    </source>
</evidence>
<dbReference type="InterPro" id="IPR011013">
    <property type="entry name" value="Gal_mutarotase_sf_dom"/>
</dbReference>
<dbReference type="InterPro" id="IPR041509">
    <property type="entry name" value="GH38_beta-1"/>
</dbReference>
<dbReference type="InterPro" id="IPR037094">
    <property type="entry name" value="Glyco_hydro_38_cen_sf"/>
</dbReference>
<dbReference type="GO" id="GO:0030246">
    <property type="term" value="F:carbohydrate binding"/>
    <property type="evidence" value="ECO:0007669"/>
    <property type="project" value="InterPro"/>
</dbReference>
<accession>A0A0R1N0S1</accession>
<dbReference type="GO" id="GO:0006013">
    <property type="term" value="P:mannose metabolic process"/>
    <property type="evidence" value="ECO:0007669"/>
    <property type="project" value="InterPro"/>
</dbReference>
<proteinExistence type="inferred from homology"/>
<dbReference type="Gene3D" id="2.60.40.2220">
    <property type="match status" value="1"/>
</dbReference>
<dbReference type="EMBL" id="AZEC01000003">
    <property type="protein sequence ID" value="KRL13809.1"/>
    <property type="molecule type" value="Genomic_DNA"/>
</dbReference>
<dbReference type="Pfam" id="PF17677">
    <property type="entry name" value="Glyco_hydro38C2"/>
    <property type="match status" value="1"/>
</dbReference>
<dbReference type="InterPro" id="IPR015341">
    <property type="entry name" value="Glyco_hydro_38_cen"/>
</dbReference>
<evidence type="ECO:0000256" key="1">
    <source>
        <dbReference type="ARBA" id="ARBA00009792"/>
    </source>
</evidence>
<dbReference type="PATRIC" id="fig|1423792.3.peg.1865"/>
<dbReference type="STRING" id="1423792.FD09_GL001839"/>
<dbReference type="InterPro" id="IPR028995">
    <property type="entry name" value="Glyco_hydro_57/38_cen_sf"/>
</dbReference>
<organism evidence="6 7">
    <name type="scientific">Schleiferilactobacillus perolens DSM 12744</name>
    <dbReference type="NCBI Taxonomy" id="1423792"/>
    <lineage>
        <taxon>Bacteria</taxon>
        <taxon>Bacillati</taxon>
        <taxon>Bacillota</taxon>
        <taxon>Bacilli</taxon>
        <taxon>Lactobacillales</taxon>
        <taxon>Lactobacillaceae</taxon>
        <taxon>Schleiferilactobacillus</taxon>
    </lineage>
</organism>
<dbReference type="PANTHER" id="PTHR46017">
    <property type="entry name" value="ALPHA-MANNOSIDASE 2C1"/>
    <property type="match status" value="1"/>
</dbReference>
<dbReference type="InterPro" id="IPR041147">
    <property type="entry name" value="GH38_C"/>
</dbReference>
<name>A0A0R1N0S1_9LACO</name>
<dbReference type="SMART" id="SM00872">
    <property type="entry name" value="Alpha-mann_mid"/>
    <property type="match status" value="1"/>
</dbReference>
<dbReference type="InterPro" id="IPR011682">
    <property type="entry name" value="Glyco_hydro_38_C"/>
</dbReference>
<dbReference type="OrthoDB" id="9764050at2"/>
<sequence length="898" mass="99934">MTKKKVFVISHSHWDREWYMAFENHHMRLVQLMDDLFDLFENDPNFNSFHLDGQTIILDDYLAVRPEKRAELQHWIDVGKLRVGPFYILQDDFLISPEANTRNTILGRKLAEKWGQPVPLGYFPDTFGNAGQVPQMMRLGHLDTVAFGRGVTPTGFNNQTGDLGDYDSTYSEMYWQSPDSSKVLGILFANWYSNGNEIPDTKEAAKAFWTEHLAAAEKYAATPDLLFMNGVDHQPVQKNLSDALALARELFPDYEFIHSNFPDYIKALKADLPKDLTTVKGELTSQATDGWYTLANTASSRIYLKQHNTATERLLENHTEPLMALSGLTDAANQDRLTYAWQTLLQNDPHDSICGCSVDEVHRGMMDRYARAQQVGHWLGDAALTKLANKIDTRNFPGESRPFLLINNSSVPQHDTVNVTLEWERAPFTAGKPNALYAMLEEKRQALGDFHVIDREGKMIPAQVVDTQVKFHYDLPDRAFRVPYMGLYITVAVAATVAAHSWAGFALVPGTGHPQVASDQEPLIQNDALQAQVTADGSVSITDRRQQQTYDHCLRFVDTGDVGNEYIFKDVANDQPIQAGPAKNLTRTVTAGGQTLAYEQVLRIPVSADEQLAVEQQSVTDITERHAQRSTQLADLTLHVTLTLPAGSRQLKIHVAGDNQMRDHRIQALFVTGIQSDHHQAESIFEVVTRPNTPGKQWENPEDPQHQQAFVDLSDAQKGVTVGNFGLNEYQVLPKTGTIAVTVLRCVGEMGDWGYFPTPDAQCQGPFTGDLTVQLHDGSRTDTLAAWQTARAGQITVDVQQLPVAHEGALAADHTYLQVDNPAFAITAMHVSPDTGDVLVRGYNMTSAPQDVAVTYQGQAPDAVVDFLEKPIVGVSVNTTLRPAEIRTYRFKQVGAND</sequence>
<gene>
    <name evidence="6" type="ORF">FD09_GL001839</name>
</gene>
<keyword evidence="2" id="KW-0479">Metal-binding</keyword>
<dbReference type="Gene3D" id="1.20.1270.50">
    <property type="entry name" value="Glycoside hydrolase family 38, central domain"/>
    <property type="match status" value="1"/>
</dbReference>
<evidence type="ECO:0000313" key="6">
    <source>
        <dbReference type="EMBL" id="KRL13809.1"/>
    </source>
</evidence>
<evidence type="ECO:0000256" key="3">
    <source>
        <dbReference type="ARBA" id="ARBA00022801"/>
    </source>
</evidence>
<evidence type="ECO:0000313" key="7">
    <source>
        <dbReference type="Proteomes" id="UP000051330"/>
    </source>
</evidence>
<dbReference type="Pfam" id="PF07748">
    <property type="entry name" value="Glyco_hydro_38C"/>
    <property type="match status" value="1"/>
</dbReference>
<dbReference type="Pfam" id="PF01074">
    <property type="entry name" value="Glyco_hydro_38N"/>
    <property type="match status" value="1"/>
</dbReference>